<dbReference type="OrthoDB" id="11309at10239"/>
<organism evidence="7 8">
    <name type="scientific">Pteropox virus</name>
    <dbReference type="NCBI Taxonomy" id="1873698"/>
    <lineage>
        <taxon>Viruses</taxon>
        <taxon>Varidnaviria</taxon>
        <taxon>Bamfordvirae</taxon>
        <taxon>Nucleocytoviricota</taxon>
        <taxon>Pokkesviricetes</taxon>
        <taxon>Chitovirales</taxon>
        <taxon>Poxviridae</taxon>
        <taxon>Chordopoxvirinae</taxon>
        <taxon>Pteropopoxvirus</taxon>
        <taxon>Pteropopoxvirus pteropox</taxon>
    </lineage>
</organism>
<proteinExistence type="inferred from homology"/>
<dbReference type="EMBL" id="KU980965">
    <property type="protein sequence ID" value="ANS71141.1"/>
    <property type="molecule type" value="Genomic_DNA"/>
</dbReference>
<evidence type="ECO:0000256" key="3">
    <source>
        <dbReference type="ARBA" id="ARBA00022917"/>
    </source>
</evidence>
<reference evidence="7 8" key="1">
    <citation type="journal article" date="2016" name="J. Gen. Virol.">
        <title>Genomic characterization of a novel poxvirus from a flying fox: evidence for a new genus?</title>
        <authorList>
            <person name="O'Dea M.A."/>
            <person name="Tu S.L."/>
            <person name="Pang S."/>
            <person name="De Ridder T."/>
            <person name="Jackson B."/>
            <person name="Upton C."/>
        </authorList>
    </citation>
    <scope>NUCLEOTIDE SEQUENCE [LARGE SCALE GENOMIC DNA]</scope>
    <source>
        <strain evidence="7 8">Australia</strain>
    </source>
</reference>
<evidence type="ECO:0000256" key="1">
    <source>
        <dbReference type="ARBA" id="ARBA00022518"/>
    </source>
</evidence>
<evidence type="ECO:0000256" key="2">
    <source>
        <dbReference type="ARBA" id="ARBA00022768"/>
    </source>
</evidence>
<name>A0A1B1MRC2_9POXV</name>
<gene>
    <name evidence="7" type="ORF">PTPV-Aus-057</name>
</gene>
<protein>
    <recommendedName>
        <fullName evidence="6">Late transcription elongation factor OPG087</fullName>
    </recommendedName>
</protein>
<comment type="similarity">
    <text evidence="5">Belongs to the orthopoxvirus OPG087 family.</text>
</comment>
<dbReference type="KEGG" id="vg:28340384"/>
<dbReference type="Proteomes" id="UP000203626">
    <property type="component" value="Segment"/>
</dbReference>
<evidence type="ECO:0000256" key="6">
    <source>
        <dbReference type="ARBA" id="ARBA00034831"/>
    </source>
</evidence>
<dbReference type="InterPro" id="IPR008446">
    <property type="entry name" value="Chordopox_G2"/>
</dbReference>
<keyword evidence="3" id="KW-0648">Protein biosynthesis</keyword>
<dbReference type="RefSeq" id="YP_009268772.1">
    <property type="nucleotide sequence ID" value="NC_030656.1"/>
</dbReference>
<keyword evidence="2 7" id="KW-0251">Elongation factor</keyword>
<comment type="function">
    <text evidence="4">Involved in postreplicative transcription elongation on intermediate and late genes.</text>
</comment>
<evidence type="ECO:0000256" key="4">
    <source>
        <dbReference type="ARBA" id="ARBA00034664"/>
    </source>
</evidence>
<evidence type="ECO:0000313" key="8">
    <source>
        <dbReference type="Proteomes" id="UP000203626"/>
    </source>
</evidence>
<dbReference type="Pfam" id="PF05796">
    <property type="entry name" value="Chordopox_G2"/>
    <property type="match status" value="1"/>
</dbReference>
<keyword evidence="1" id="KW-0244">Early protein</keyword>
<sequence>MSFRELILFNVLKFIIMSDTKSLKTLASLSLAFGSDIVEKNLSKFNKRYYKHILQITQCTEYVPILDLEFDSDVIREIIKLRLLSFNHTIKPLSKLKLTMKGVITVSRNKVYIYDANDELLEMVMKQYNPSMYNYISSKKPKVIKGSNILVCGFPKISYFAYSISKIYVNVPTTVVVTDTCISTLLKDKHCDILKNIFNNGSGVLNESFKQLFYFLYDQSP</sequence>
<accession>A0A1B1MRC2</accession>
<evidence type="ECO:0000256" key="5">
    <source>
        <dbReference type="ARBA" id="ARBA00034755"/>
    </source>
</evidence>
<dbReference type="GeneID" id="28340384"/>
<keyword evidence="8" id="KW-1185">Reference proteome</keyword>
<evidence type="ECO:0000313" key="7">
    <source>
        <dbReference type="EMBL" id="ANS71141.1"/>
    </source>
</evidence>